<comment type="similarity">
    <text evidence="2 8">Belongs to the Casparian strip membrane proteins (CASP) family.</text>
</comment>
<protein>
    <recommendedName>
        <fullName evidence="8">CASP-like protein</fullName>
    </recommendedName>
</protein>
<evidence type="ECO:0000256" key="8">
    <source>
        <dbReference type="RuleBase" id="RU361233"/>
    </source>
</evidence>
<dbReference type="PANTHER" id="PTHR33573">
    <property type="entry name" value="CASP-LIKE PROTEIN 4A4"/>
    <property type="match status" value="1"/>
</dbReference>
<comment type="caution">
    <text evidence="11">The sequence shown here is derived from an EMBL/GenBank/DDBJ whole genome shotgun (WGS) entry which is preliminary data.</text>
</comment>
<dbReference type="PANTHER" id="PTHR33573:SF57">
    <property type="entry name" value="CASP-LIKE PROTEIN 4B1"/>
    <property type="match status" value="1"/>
</dbReference>
<feature type="domain" description="Casparian strip membrane protein" evidence="10">
    <location>
        <begin position="73"/>
        <end position="209"/>
    </location>
</feature>
<evidence type="ECO:0000313" key="12">
    <source>
        <dbReference type="Proteomes" id="UP001237642"/>
    </source>
</evidence>
<evidence type="ECO:0000256" key="3">
    <source>
        <dbReference type="ARBA" id="ARBA00011489"/>
    </source>
</evidence>
<feature type="compositionally biased region" description="Basic and acidic residues" evidence="9">
    <location>
        <begin position="1"/>
        <end position="10"/>
    </location>
</feature>
<reference evidence="11" key="1">
    <citation type="submission" date="2023-02" db="EMBL/GenBank/DDBJ databases">
        <title>Genome of toxic invasive species Heracleum sosnowskyi carries increased number of genes despite the absence of recent whole-genome duplications.</title>
        <authorList>
            <person name="Schelkunov M."/>
            <person name="Shtratnikova V."/>
            <person name="Makarenko M."/>
            <person name="Klepikova A."/>
            <person name="Omelchenko D."/>
            <person name="Novikova G."/>
            <person name="Obukhova E."/>
            <person name="Bogdanov V."/>
            <person name="Penin A."/>
            <person name="Logacheva M."/>
        </authorList>
    </citation>
    <scope>NUCLEOTIDE SEQUENCE</scope>
    <source>
        <strain evidence="11">Hsosn_3</strain>
        <tissue evidence="11">Leaf</tissue>
    </source>
</reference>
<evidence type="ECO:0000256" key="2">
    <source>
        <dbReference type="ARBA" id="ARBA00007651"/>
    </source>
</evidence>
<comment type="subcellular location">
    <subcellularLocation>
        <location evidence="1 8">Cell membrane</location>
        <topology evidence="1 8">Multi-pass membrane protein</topology>
    </subcellularLocation>
</comment>
<dbReference type="EMBL" id="JAUIZM010000031">
    <property type="protein sequence ID" value="KAK1351554.1"/>
    <property type="molecule type" value="Genomic_DNA"/>
</dbReference>
<feature type="transmembrane region" description="Helical" evidence="8">
    <location>
        <begin position="148"/>
        <end position="168"/>
    </location>
</feature>
<reference evidence="11" key="2">
    <citation type="submission" date="2023-05" db="EMBL/GenBank/DDBJ databases">
        <authorList>
            <person name="Schelkunov M.I."/>
        </authorList>
    </citation>
    <scope>NUCLEOTIDE SEQUENCE</scope>
    <source>
        <strain evidence="11">Hsosn_3</strain>
        <tissue evidence="11">Leaf</tissue>
    </source>
</reference>
<dbReference type="GO" id="GO:0005886">
    <property type="term" value="C:plasma membrane"/>
    <property type="evidence" value="ECO:0007669"/>
    <property type="project" value="UniProtKB-SubCell"/>
</dbReference>
<evidence type="ECO:0000256" key="4">
    <source>
        <dbReference type="ARBA" id="ARBA00022475"/>
    </source>
</evidence>
<gene>
    <name evidence="11" type="ORF">POM88_054241</name>
</gene>
<dbReference type="InterPro" id="IPR006702">
    <property type="entry name" value="CASP_dom"/>
</dbReference>
<evidence type="ECO:0000256" key="6">
    <source>
        <dbReference type="ARBA" id="ARBA00022989"/>
    </source>
</evidence>
<feature type="transmembrane region" description="Helical" evidence="8">
    <location>
        <begin position="108"/>
        <end position="128"/>
    </location>
</feature>
<dbReference type="Proteomes" id="UP001237642">
    <property type="component" value="Unassembled WGS sequence"/>
</dbReference>
<evidence type="ECO:0000256" key="5">
    <source>
        <dbReference type="ARBA" id="ARBA00022692"/>
    </source>
</evidence>
<sequence length="227" mass="24682">MAIIEEHSSENTETLPPSAPPLPPPSPPVVANGVEQGQTPSADVEKGQTPSVSVVKMTKITRSWRREDLYKNGSLALHVIGLLFSFLALMIMATNKHDGQNFTDYEEYSYLLAIAVISTVYTGGQVYLQVHEILTGVQKFSRNNSVSFNFIGDQIFAYLLISAGSAAVPMTNRLREVEDSIFTDYPAPSGLFTDSSAAAIAMTFLAFFVLALSALVSGYKLSNQSYI</sequence>
<keyword evidence="12" id="KW-1185">Reference proteome</keyword>
<feature type="transmembrane region" description="Helical" evidence="8">
    <location>
        <begin position="75"/>
        <end position="93"/>
    </location>
</feature>
<evidence type="ECO:0000256" key="1">
    <source>
        <dbReference type="ARBA" id="ARBA00004651"/>
    </source>
</evidence>
<keyword evidence="4 8" id="KW-1003">Cell membrane</keyword>
<keyword evidence="6 8" id="KW-1133">Transmembrane helix</keyword>
<accession>A0AAD8GNY0</accession>
<keyword evidence="5 8" id="KW-0812">Transmembrane</keyword>
<feature type="compositionally biased region" description="Pro residues" evidence="9">
    <location>
        <begin position="17"/>
        <end position="28"/>
    </location>
</feature>
<evidence type="ECO:0000259" key="10">
    <source>
        <dbReference type="Pfam" id="PF04535"/>
    </source>
</evidence>
<feature type="region of interest" description="Disordered" evidence="9">
    <location>
        <begin position="1"/>
        <end position="49"/>
    </location>
</feature>
<comment type="subunit">
    <text evidence="3 8">Homodimer and heterodimers.</text>
</comment>
<organism evidence="11 12">
    <name type="scientific">Heracleum sosnowskyi</name>
    <dbReference type="NCBI Taxonomy" id="360622"/>
    <lineage>
        <taxon>Eukaryota</taxon>
        <taxon>Viridiplantae</taxon>
        <taxon>Streptophyta</taxon>
        <taxon>Embryophyta</taxon>
        <taxon>Tracheophyta</taxon>
        <taxon>Spermatophyta</taxon>
        <taxon>Magnoliopsida</taxon>
        <taxon>eudicotyledons</taxon>
        <taxon>Gunneridae</taxon>
        <taxon>Pentapetalae</taxon>
        <taxon>asterids</taxon>
        <taxon>campanulids</taxon>
        <taxon>Apiales</taxon>
        <taxon>Apiaceae</taxon>
        <taxon>Apioideae</taxon>
        <taxon>apioid superclade</taxon>
        <taxon>Tordylieae</taxon>
        <taxon>Tordyliinae</taxon>
        <taxon>Heracleum</taxon>
    </lineage>
</organism>
<dbReference type="AlphaFoldDB" id="A0AAD8GNY0"/>
<evidence type="ECO:0000313" key="11">
    <source>
        <dbReference type="EMBL" id="KAK1351554.1"/>
    </source>
</evidence>
<proteinExistence type="inferred from homology"/>
<dbReference type="Pfam" id="PF04535">
    <property type="entry name" value="CASP_dom"/>
    <property type="match status" value="1"/>
</dbReference>
<feature type="transmembrane region" description="Helical" evidence="8">
    <location>
        <begin position="197"/>
        <end position="219"/>
    </location>
</feature>
<evidence type="ECO:0000256" key="9">
    <source>
        <dbReference type="SAM" id="MobiDB-lite"/>
    </source>
</evidence>
<evidence type="ECO:0000256" key="7">
    <source>
        <dbReference type="ARBA" id="ARBA00023136"/>
    </source>
</evidence>
<keyword evidence="7 8" id="KW-0472">Membrane</keyword>
<name>A0AAD8GNY0_9APIA</name>